<dbReference type="EMBL" id="AWUE01016328">
    <property type="protein sequence ID" value="OMO92774.1"/>
    <property type="molecule type" value="Genomic_DNA"/>
</dbReference>
<gene>
    <name evidence="1" type="ORF">COLO4_17324</name>
</gene>
<protein>
    <submittedName>
        <fullName evidence="1">Uncharacterized protein</fullName>
    </submittedName>
</protein>
<name>A0A1R3JD69_9ROSI</name>
<accession>A0A1R3JD69</accession>
<keyword evidence="2" id="KW-1185">Reference proteome</keyword>
<comment type="caution">
    <text evidence="1">The sequence shown here is derived from an EMBL/GenBank/DDBJ whole genome shotgun (WGS) entry which is preliminary data.</text>
</comment>
<reference evidence="2" key="1">
    <citation type="submission" date="2013-09" db="EMBL/GenBank/DDBJ databases">
        <title>Corchorus olitorius genome sequencing.</title>
        <authorList>
            <person name="Alam M."/>
            <person name="Haque M.S."/>
            <person name="Islam M.S."/>
            <person name="Emdad E.M."/>
            <person name="Islam M.M."/>
            <person name="Ahmed B."/>
            <person name="Halim A."/>
            <person name="Hossen Q.M.M."/>
            <person name="Hossain M.Z."/>
            <person name="Ahmed R."/>
            <person name="Khan M.M."/>
            <person name="Islam R."/>
            <person name="Rashid M.M."/>
            <person name="Khan S.A."/>
            <person name="Rahman M.S."/>
            <person name="Alam M."/>
            <person name="Yahiya A.S."/>
            <person name="Khan M.S."/>
            <person name="Azam M.S."/>
            <person name="Haque T."/>
            <person name="Lashkar M.Z.H."/>
            <person name="Akhand A.I."/>
            <person name="Morshed G."/>
            <person name="Roy S."/>
            <person name="Uddin K.S."/>
            <person name="Rabeya T."/>
            <person name="Hossain A.S."/>
            <person name="Chowdhury A."/>
            <person name="Snigdha A.R."/>
            <person name="Mortoza M.S."/>
            <person name="Matin S.A."/>
            <person name="Hoque S.M.E."/>
            <person name="Islam M.K."/>
            <person name="Roy D.K."/>
            <person name="Haider R."/>
            <person name="Moosa M.M."/>
            <person name="Elias S.M."/>
            <person name="Hasan A.M."/>
            <person name="Jahan S."/>
            <person name="Shafiuddin M."/>
            <person name="Mahmood N."/>
            <person name="Shommy N.S."/>
        </authorList>
    </citation>
    <scope>NUCLEOTIDE SEQUENCE [LARGE SCALE GENOMIC DNA]</scope>
    <source>
        <strain evidence="2">cv. O-4</strain>
    </source>
</reference>
<sequence>MEFSLNEHRGFGAVWFQAFSLRGLLSLHVSSICGCDSDIILGRISAQRGFQTQFALLI</sequence>
<proteinExistence type="predicted"/>
<evidence type="ECO:0000313" key="1">
    <source>
        <dbReference type="EMBL" id="OMO92774.1"/>
    </source>
</evidence>
<dbReference type="AlphaFoldDB" id="A0A1R3JD69"/>
<organism evidence="1 2">
    <name type="scientific">Corchorus olitorius</name>
    <dbReference type="NCBI Taxonomy" id="93759"/>
    <lineage>
        <taxon>Eukaryota</taxon>
        <taxon>Viridiplantae</taxon>
        <taxon>Streptophyta</taxon>
        <taxon>Embryophyta</taxon>
        <taxon>Tracheophyta</taxon>
        <taxon>Spermatophyta</taxon>
        <taxon>Magnoliopsida</taxon>
        <taxon>eudicotyledons</taxon>
        <taxon>Gunneridae</taxon>
        <taxon>Pentapetalae</taxon>
        <taxon>rosids</taxon>
        <taxon>malvids</taxon>
        <taxon>Malvales</taxon>
        <taxon>Malvaceae</taxon>
        <taxon>Grewioideae</taxon>
        <taxon>Apeibeae</taxon>
        <taxon>Corchorus</taxon>
    </lineage>
</organism>
<dbReference type="Proteomes" id="UP000187203">
    <property type="component" value="Unassembled WGS sequence"/>
</dbReference>
<evidence type="ECO:0000313" key="2">
    <source>
        <dbReference type="Proteomes" id="UP000187203"/>
    </source>
</evidence>